<dbReference type="EMBL" id="JAUSVL010000001">
    <property type="protein sequence ID" value="MDQ0289053.1"/>
    <property type="molecule type" value="Genomic_DNA"/>
</dbReference>
<comment type="caution">
    <text evidence="1">The sequence shown here is derived from an EMBL/GenBank/DDBJ whole genome shotgun (WGS) entry which is preliminary data.</text>
</comment>
<dbReference type="Proteomes" id="UP001238163">
    <property type="component" value="Unassembled WGS sequence"/>
</dbReference>
<accession>A0AAE3VEJ9</accession>
<name>A0AAE3VEJ9_9BACT</name>
<evidence type="ECO:0000313" key="1">
    <source>
        <dbReference type="EMBL" id="MDQ0289053.1"/>
    </source>
</evidence>
<evidence type="ECO:0000313" key="2">
    <source>
        <dbReference type="Proteomes" id="UP001238163"/>
    </source>
</evidence>
<gene>
    <name evidence="1" type="ORF">J3R75_001160</name>
</gene>
<dbReference type="AlphaFoldDB" id="A0AAE3VEJ9"/>
<protein>
    <submittedName>
        <fullName evidence="1">Uncharacterized protein</fullName>
    </submittedName>
</protein>
<proteinExistence type="predicted"/>
<keyword evidence="2" id="KW-1185">Reference proteome</keyword>
<sequence length="41" mass="4703">MYFAGRAVHNGRKGILSTCPFHKTAWLSSDCNHYLRKFAFA</sequence>
<organism evidence="1 2">
    <name type="scientific">Oligosphaera ethanolica</name>
    <dbReference type="NCBI Taxonomy" id="760260"/>
    <lineage>
        <taxon>Bacteria</taxon>
        <taxon>Pseudomonadati</taxon>
        <taxon>Lentisphaerota</taxon>
        <taxon>Oligosphaeria</taxon>
        <taxon>Oligosphaerales</taxon>
        <taxon>Oligosphaeraceae</taxon>
        <taxon>Oligosphaera</taxon>
    </lineage>
</organism>
<reference evidence="1" key="1">
    <citation type="submission" date="2023-07" db="EMBL/GenBank/DDBJ databases">
        <title>Genomic Encyclopedia of Type Strains, Phase IV (KMG-IV): sequencing the most valuable type-strain genomes for metagenomic binning, comparative biology and taxonomic classification.</title>
        <authorList>
            <person name="Goeker M."/>
        </authorList>
    </citation>
    <scope>NUCLEOTIDE SEQUENCE</scope>
    <source>
        <strain evidence="1">DSM 24202</strain>
    </source>
</reference>